<feature type="region of interest" description="Disordered" evidence="1">
    <location>
        <begin position="361"/>
        <end position="436"/>
    </location>
</feature>
<dbReference type="GO" id="GO:0001181">
    <property type="term" value="F:RNA polymerase I general transcription initiation factor activity"/>
    <property type="evidence" value="ECO:0007669"/>
    <property type="project" value="TreeGrafter"/>
</dbReference>
<dbReference type="GO" id="GO:0000182">
    <property type="term" value="F:rDNA binding"/>
    <property type="evidence" value="ECO:0007669"/>
    <property type="project" value="TreeGrafter"/>
</dbReference>
<feature type="compositionally biased region" description="Polar residues" evidence="1">
    <location>
        <begin position="1"/>
        <end position="12"/>
    </location>
</feature>
<feature type="compositionally biased region" description="Acidic residues" evidence="1">
    <location>
        <begin position="368"/>
        <end position="388"/>
    </location>
</feature>
<evidence type="ECO:0000313" key="4">
    <source>
        <dbReference type="Proteomes" id="UP000243081"/>
    </source>
</evidence>
<dbReference type="PANTHER" id="PTHR28079">
    <property type="entry name" value="RNA POLYMERASE I-SPECIFIC TRANSCRIPTION INITIATION FACTOR RRN5"/>
    <property type="match status" value="1"/>
</dbReference>
<keyword evidence="4" id="KW-1185">Reference proteome</keyword>
<proteinExistence type="predicted"/>
<dbReference type="InterPro" id="IPR001005">
    <property type="entry name" value="SANT/Myb"/>
</dbReference>
<name>A0A179I553_CORDF</name>
<accession>A0A179I553</accession>
<dbReference type="SUPFAM" id="SSF46689">
    <property type="entry name" value="Homeodomain-like"/>
    <property type="match status" value="1"/>
</dbReference>
<dbReference type="GO" id="GO:0000500">
    <property type="term" value="C:RNA polymerase I upstream activating factor complex"/>
    <property type="evidence" value="ECO:0007669"/>
    <property type="project" value="InterPro"/>
</dbReference>
<dbReference type="OMA" id="CCHALDE"/>
<dbReference type="Proteomes" id="UP000243081">
    <property type="component" value="Unassembled WGS sequence"/>
</dbReference>
<reference evidence="3 4" key="1">
    <citation type="submission" date="2016-03" db="EMBL/GenBank/DDBJ databases">
        <title>Fine-scale spatial genetic structure of a fungal parasite of coffee scale insects.</title>
        <authorList>
            <person name="Jackson D."/>
            <person name="Zemenick K.A."/>
            <person name="Malloure B."/>
            <person name="Quandt C.A."/>
            <person name="James T.Y."/>
        </authorList>
    </citation>
    <scope>NUCLEOTIDE SEQUENCE [LARGE SCALE GENOMIC DNA]</scope>
    <source>
        <strain evidence="3 4">UM487</strain>
    </source>
</reference>
<dbReference type="OrthoDB" id="2240312at2759"/>
<feature type="compositionally biased region" description="Basic and acidic residues" evidence="1">
    <location>
        <begin position="425"/>
        <end position="436"/>
    </location>
</feature>
<dbReference type="AlphaFoldDB" id="A0A179I553"/>
<dbReference type="CDD" id="cd00167">
    <property type="entry name" value="SANT"/>
    <property type="match status" value="1"/>
</dbReference>
<sequence length="561" mass="64425">MDTDSDYQSNASDSKEDNSELEYSDDEQSVTSVVLGEDVQEGDQVSDDSAGYQSPRKRSAEDEPPSRPFKRQRTHLNPDYLDLLNRDIEDAAHRVCLEDDIDLPDSQLGLTYWSPLEKRQFFEALSRLGKHDLPGIARRIGTKSTIEVKHYLRVLHEAVIARRAQDRRSYLEPAEYPAAVELTPQCCHAQEEAADAVSIRQENREIQREEERWQGYWDITPKIAAELEKKQQQQQDDGAANLAFAKLFSVSRWLKLSDRIFMNSSMPGSNWRNIDARPPSMWAAALDDFHSLALSITRRLVQTTLFISMSRIRAKSELRPETRNIVRKKDVEAAIASLGLLHNTDDLWRKSARRLRLSVYENPPTRGDEEEEEEEPMAYDEVEAELADEEPRRAKSEDSDVARVKLEARSTDDADDSAIDDDSDSQGKPKDEEQRAVNREINEVLWYSAAGIRDLQSTHRALKLRVETERRQERHADAADEYASYTAETDMWELLQKAPPAQRPRMMPNPARMALQRSKLDVESLFPMNRAWADNLDYQAEWETLHGPVESANHNDENDDD</sequence>
<feature type="compositionally biased region" description="Acidic residues" evidence="1">
    <location>
        <begin position="413"/>
        <end position="424"/>
    </location>
</feature>
<comment type="caution">
    <text evidence="3">The sequence shown here is derived from an EMBL/GenBank/DDBJ whole genome shotgun (WGS) entry which is preliminary data.</text>
</comment>
<dbReference type="SMART" id="SM00717">
    <property type="entry name" value="SANT"/>
    <property type="match status" value="1"/>
</dbReference>
<dbReference type="Gene3D" id="1.10.10.60">
    <property type="entry name" value="Homeodomain-like"/>
    <property type="match status" value="1"/>
</dbReference>
<evidence type="ECO:0000256" key="1">
    <source>
        <dbReference type="SAM" id="MobiDB-lite"/>
    </source>
</evidence>
<dbReference type="PANTHER" id="PTHR28079:SF1">
    <property type="entry name" value="RNA POLYMERASE I-SPECIFIC TRANSCRIPTION INITIATION FACTOR RRN5"/>
    <property type="match status" value="1"/>
</dbReference>
<evidence type="ECO:0000313" key="3">
    <source>
        <dbReference type="EMBL" id="OAQ97021.1"/>
    </source>
</evidence>
<organism evidence="3 4">
    <name type="scientific">Cordyceps confragosa</name>
    <name type="common">Lecanicillium lecanii</name>
    <dbReference type="NCBI Taxonomy" id="2714763"/>
    <lineage>
        <taxon>Eukaryota</taxon>
        <taxon>Fungi</taxon>
        <taxon>Dikarya</taxon>
        <taxon>Ascomycota</taxon>
        <taxon>Pezizomycotina</taxon>
        <taxon>Sordariomycetes</taxon>
        <taxon>Hypocreomycetidae</taxon>
        <taxon>Hypocreales</taxon>
        <taxon>Cordycipitaceae</taxon>
        <taxon>Akanthomyces</taxon>
    </lineage>
</organism>
<dbReference type="GO" id="GO:0042790">
    <property type="term" value="P:nucleolar large rRNA transcription by RNA polymerase I"/>
    <property type="evidence" value="ECO:0007669"/>
    <property type="project" value="InterPro"/>
</dbReference>
<evidence type="ECO:0000259" key="2">
    <source>
        <dbReference type="SMART" id="SM00717"/>
    </source>
</evidence>
<feature type="compositionally biased region" description="Acidic residues" evidence="1">
    <location>
        <begin position="19"/>
        <end position="28"/>
    </location>
</feature>
<dbReference type="InterPro" id="IPR039601">
    <property type="entry name" value="Rrn5"/>
</dbReference>
<protein>
    <recommendedName>
        <fullName evidence="2">Myb-like domain-containing protein</fullName>
    </recommendedName>
</protein>
<dbReference type="InterPro" id="IPR009057">
    <property type="entry name" value="Homeodomain-like_sf"/>
</dbReference>
<dbReference type="GO" id="GO:0006361">
    <property type="term" value="P:transcription initiation at RNA polymerase I promoter"/>
    <property type="evidence" value="ECO:0007669"/>
    <property type="project" value="TreeGrafter"/>
</dbReference>
<feature type="region of interest" description="Disordered" evidence="1">
    <location>
        <begin position="1"/>
        <end position="75"/>
    </location>
</feature>
<feature type="compositionally biased region" description="Basic and acidic residues" evidence="1">
    <location>
        <begin position="389"/>
        <end position="412"/>
    </location>
</feature>
<gene>
    <name evidence="3" type="ORF">LLEC1_03899</name>
</gene>
<feature type="domain" description="Myb-like" evidence="2">
    <location>
        <begin position="109"/>
        <end position="158"/>
    </location>
</feature>
<dbReference type="EMBL" id="LUKN01003739">
    <property type="protein sequence ID" value="OAQ97021.1"/>
    <property type="molecule type" value="Genomic_DNA"/>
</dbReference>